<dbReference type="AlphaFoldDB" id="A0A7K1L9X5"/>
<protein>
    <recommendedName>
        <fullName evidence="5">Cell wall synthesis protein CwsA</fullName>
    </recommendedName>
</protein>
<gene>
    <name evidence="3" type="ORF">GNZ18_32255</name>
</gene>
<proteinExistence type="predicted"/>
<sequence>MISTRRKPREQVRTRLGRTQEAARHGAEIALRRASVTADRIRPVAAERVLVARGWGAPRIRRAAQYVETGLAPRVSSFLSGVAHRVEPPGRDRPRRGAVVALVGAVAAVGVAGAVVTRRSVTGGSDDASEEATSADSMTVSGADVDERASSRR</sequence>
<comment type="caution">
    <text evidence="3">The sequence shown here is derived from an EMBL/GenBank/DDBJ whole genome shotgun (WGS) entry which is preliminary data.</text>
</comment>
<keyword evidence="4" id="KW-1185">Reference proteome</keyword>
<feature type="transmembrane region" description="Helical" evidence="2">
    <location>
        <begin position="98"/>
        <end position="116"/>
    </location>
</feature>
<reference evidence="3 4" key="1">
    <citation type="submission" date="2019-11" db="EMBL/GenBank/DDBJ databases">
        <authorList>
            <person name="Cao P."/>
        </authorList>
    </citation>
    <scope>NUCLEOTIDE SEQUENCE [LARGE SCALE GENOMIC DNA]</scope>
    <source>
        <strain evidence="3 4">NEAU-AAG5</strain>
    </source>
</reference>
<feature type="compositionally biased region" description="Polar residues" evidence="1">
    <location>
        <begin position="131"/>
        <end position="140"/>
    </location>
</feature>
<evidence type="ECO:0000313" key="4">
    <source>
        <dbReference type="Proteomes" id="UP000432015"/>
    </source>
</evidence>
<evidence type="ECO:0000313" key="3">
    <source>
        <dbReference type="EMBL" id="MUN41237.1"/>
    </source>
</evidence>
<dbReference type="EMBL" id="WOFH01000013">
    <property type="protein sequence ID" value="MUN41237.1"/>
    <property type="molecule type" value="Genomic_DNA"/>
</dbReference>
<keyword evidence="2" id="KW-0472">Membrane</keyword>
<keyword evidence="2" id="KW-1133">Transmembrane helix</keyword>
<dbReference type="Proteomes" id="UP000432015">
    <property type="component" value="Unassembled WGS sequence"/>
</dbReference>
<evidence type="ECO:0000256" key="2">
    <source>
        <dbReference type="SAM" id="Phobius"/>
    </source>
</evidence>
<evidence type="ECO:0008006" key="5">
    <source>
        <dbReference type="Google" id="ProtNLM"/>
    </source>
</evidence>
<feature type="region of interest" description="Disordered" evidence="1">
    <location>
        <begin position="1"/>
        <end position="21"/>
    </location>
</feature>
<accession>A0A7K1L9X5</accession>
<feature type="region of interest" description="Disordered" evidence="1">
    <location>
        <begin position="119"/>
        <end position="153"/>
    </location>
</feature>
<evidence type="ECO:0000256" key="1">
    <source>
        <dbReference type="SAM" id="MobiDB-lite"/>
    </source>
</evidence>
<name>A0A7K1L9X5_9ACTN</name>
<keyword evidence="2" id="KW-0812">Transmembrane</keyword>
<dbReference type="RefSeq" id="WP_156220396.1">
    <property type="nucleotide sequence ID" value="NZ_WOFH01000013.1"/>
</dbReference>
<organism evidence="3 4">
    <name type="scientific">Actinomadura litoris</name>
    <dbReference type="NCBI Taxonomy" id="2678616"/>
    <lineage>
        <taxon>Bacteria</taxon>
        <taxon>Bacillati</taxon>
        <taxon>Actinomycetota</taxon>
        <taxon>Actinomycetes</taxon>
        <taxon>Streptosporangiales</taxon>
        <taxon>Thermomonosporaceae</taxon>
        <taxon>Actinomadura</taxon>
    </lineage>
</organism>